<dbReference type="STRING" id="1118202.SAMN05443429_1046"/>
<dbReference type="InterPro" id="IPR010149">
    <property type="entry name" value="CRISPR-assoc_prot_Csm2_III-A"/>
</dbReference>
<evidence type="ECO:0000313" key="8">
    <source>
        <dbReference type="Proteomes" id="UP000184335"/>
    </source>
</evidence>
<evidence type="ECO:0000256" key="6">
    <source>
        <dbReference type="ARBA" id="ARBA00031723"/>
    </source>
</evidence>
<evidence type="ECO:0000256" key="3">
    <source>
        <dbReference type="ARBA" id="ARBA00016118"/>
    </source>
</evidence>
<dbReference type="OrthoDB" id="964629at2"/>
<comment type="similarity">
    <text evidence="2">Belongs to the CRISPR-associated Csm2 family.</text>
</comment>
<keyword evidence="5" id="KW-0051">Antiviral defense</keyword>
<sequence>MPTMTEMANDVKTKYFSQTFDNLLKLGDSEKAKDMDIDKTFKDIEGFIEYTYATNNPNRKQESITTHQLRNVFSKIVGVKEVSELKMIRPNLAYISARQSNKKAKEFMSFVDLLIQNVNSKEQLESFKKTMEAFVAYHKFHK</sequence>
<protein>
    <recommendedName>
        <fullName evidence="3">CRISPR system Cms protein Csm2</fullName>
    </recommendedName>
    <alternativeName>
        <fullName evidence="6">CRISPR type III A-associated protein Csm2</fullName>
    </alternativeName>
</protein>
<dbReference type="GO" id="GO:0003723">
    <property type="term" value="F:RNA binding"/>
    <property type="evidence" value="ECO:0007669"/>
    <property type="project" value="UniProtKB-KW"/>
</dbReference>
<reference evidence="7 8" key="1">
    <citation type="submission" date="2016-11" db="EMBL/GenBank/DDBJ databases">
        <authorList>
            <person name="Jaros S."/>
            <person name="Januszkiewicz K."/>
            <person name="Wedrychowicz H."/>
        </authorList>
    </citation>
    <scope>NUCLEOTIDE SEQUENCE [LARGE SCALE GENOMIC DNA]</scope>
    <source>
        <strain evidence="7 8">DSM 25479</strain>
    </source>
</reference>
<dbReference type="NCBIfam" id="TIGR01870">
    <property type="entry name" value="cas_TM1810_Csm2"/>
    <property type="match status" value="1"/>
</dbReference>
<dbReference type="AlphaFoldDB" id="A0A1M6DKE6"/>
<dbReference type="Proteomes" id="UP000184335">
    <property type="component" value="Unassembled WGS sequence"/>
</dbReference>
<proteinExistence type="inferred from homology"/>
<organism evidence="7 8">
    <name type="scientific">Cruoricaptor ignavus</name>
    <dbReference type="NCBI Taxonomy" id="1118202"/>
    <lineage>
        <taxon>Bacteria</taxon>
        <taxon>Pseudomonadati</taxon>
        <taxon>Bacteroidota</taxon>
        <taxon>Flavobacteriia</taxon>
        <taxon>Flavobacteriales</taxon>
        <taxon>Weeksellaceae</taxon>
        <taxon>Cruoricaptor</taxon>
    </lineage>
</organism>
<evidence type="ECO:0000256" key="4">
    <source>
        <dbReference type="ARBA" id="ARBA00022884"/>
    </source>
</evidence>
<evidence type="ECO:0000256" key="1">
    <source>
        <dbReference type="ARBA" id="ARBA00003640"/>
    </source>
</evidence>
<keyword evidence="4" id="KW-0694">RNA-binding</keyword>
<comment type="function">
    <text evidence="1">This subunit may be involved in monitoring complementarity of crRNA and target RNA.</text>
</comment>
<evidence type="ECO:0000313" key="7">
    <source>
        <dbReference type="EMBL" id="SHI73611.1"/>
    </source>
</evidence>
<evidence type="ECO:0000256" key="5">
    <source>
        <dbReference type="ARBA" id="ARBA00023118"/>
    </source>
</evidence>
<gene>
    <name evidence="7" type="ORF">SAMN05443429_1046</name>
</gene>
<dbReference type="EMBL" id="FQYI01000004">
    <property type="protein sequence ID" value="SHI73611.1"/>
    <property type="molecule type" value="Genomic_DNA"/>
</dbReference>
<evidence type="ECO:0000256" key="2">
    <source>
        <dbReference type="ARBA" id="ARBA00006896"/>
    </source>
</evidence>
<dbReference type="Pfam" id="PF03750">
    <property type="entry name" value="Csm2_III-A"/>
    <property type="match status" value="1"/>
</dbReference>
<name>A0A1M6DKE6_9FLAO</name>
<keyword evidence="8" id="KW-1185">Reference proteome</keyword>
<dbReference type="GO" id="GO:0051607">
    <property type="term" value="P:defense response to virus"/>
    <property type="evidence" value="ECO:0007669"/>
    <property type="project" value="UniProtKB-KW"/>
</dbReference>
<accession>A0A1M6DKE6</accession>